<name>A0A5S4GD64_9ACTN</name>
<dbReference type="SUPFAM" id="SSF48498">
    <property type="entry name" value="Tetracyclin repressor-like, C-terminal domain"/>
    <property type="match status" value="1"/>
</dbReference>
<feature type="domain" description="HTH tetR-type" evidence="3">
    <location>
        <begin position="16"/>
        <end position="76"/>
    </location>
</feature>
<proteinExistence type="predicted"/>
<keyword evidence="1 2" id="KW-0238">DNA-binding</keyword>
<dbReference type="OrthoDB" id="4726108at2"/>
<dbReference type="PANTHER" id="PTHR30328:SF54">
    <property type="entry name" value="HTH-TYPE TRANSCRIPTIONAL REPRESSOR SCO4008"/>
    <property type="match status" value="1"/>
</dbReference>
<comment type="caution">
    <text evidence="4">The sequence shown here is derived from an EMBL/GenBank/DDBJ whole genome shotgun (WGS) entry which is preliminary data.</text>
</comment>
<dbReference type="Pfam" id="PF00440">
    <property type="entry name" value="TetR_N"/>
    <property type="match status" value="1"/>
</dbReference>
<evidence type="ECO:0000256" key="2">
    <source>
        <dbReference type="PROSITE-ProRule" id="PRU00335"/>
    </source>
</evidence>
<dbReference type="InterPro" id="IPR001647">
    <property type="entry name" value="HTH_TetR"/>
</dbReference>
<dbReference type="EMBL" id="VCKX01000092">
    <property type="protein sequence ID" value="TMR30943.1"/>
    <property type="molecule type" value="Genomic_DNA"/>
</dbReference>
<accession>A0A5S4GD64</accession>
<evidence type="ECO:0000313" key="4">
    <source>
        <dbReference type="EMBL" id="TMR30943.1"/>
    </source>
</evidence>
<dbReference type="Pfam" id="PF17926">
    <property type="entry name" value="TetR_C_21"/>
    <property type="match status" value="1"/>
</dbReference>
<dbReference type="Gene3D" id="1.10.357.10">
    <property type="entry name" value="Tetracycline Repressor, domain 2"/>
    <property type="match status" value="1"/>
</dbReference>
<dbReference type="GO" id="GO:0003677">
    <property type="term" value="F:DNA binding"/>
    <property type="evidence" value="ECO:0007669"/>
    <property type="project" value="UniProtKB-UniRule"/>
</dbReference>
<dbReference type="Proteomes" id="UP000306628">
    <property type="component" value="Unassembled WGS sequence"/>
</dbReference>
<dbReference type="AlphaFoldDB" id="A0A5S4GD64"/>
<dbReference type="SUPFAM" id="SSF46689">
    <property type="entry name" value="Homeodomain-like"/>
    <property type="match status" value="1"/>
</dbReference>
<evidence type="ECO:0000313" key="5">
    <source>
        <dbReference type="Proteomes" id="UP000306628"/>
    </source>
</evidence>
<dbReference type="GO" id="GO:0006355">
    <property type="term" value="P:regulation of DNA-templated transcription"/>
    <property type="evidence" value="ECO:0007669"/>
    <property type="project" value="UniProtKB-ARBA"/>
</dbReference>
<dbReference type="InterPro" id="IPR009057">
    <property type="entry name" value="Homeodomain-like_sf"/>
</dbReference>
<reference evidence="4 5" key="1">
    <citation type="submission" date="2019-05" db="EMBL/GenBank/DDBJ databases">
        <title>Draft genome sequence of Nonomuraea zeae DSM 100528.</title>
        <authorList>
            <person name="Saricaoglu S."/>
            <person name="Isik K."/>
        </authorList>
    </citation>
    <scope>NUCLEOTIDE SEQUENCE [LARGE SCALE GENOMIC DNA]</scope>
    <source>
        <strain evidence="4 5">DSM 100528</strain>
    </source>
</reference>
<organism evidence="4 5">
    <name type="scientific">Nonomuraea zeae</name>
    <dbReference type="NCBI Taxonomy" id="1642303"/>
    <lineage>
        <taxon>Bacteria</taxon>
        <taxon>Bacillati</taxon>
        <taxon>Actinomycetota</taxon>
        <taxon>Actinomycetes</taxon>
        <taxon>Streptosporangiales</taxon>
        <taxon>Streptosporangiaceae</taxon>
        <taxon>Nonomuraea</taxon>
    </lineage>
</organism>
<dbReference type="InterPro" id="IPR036271">
    <property type="entry name" value="Tet_transcr_reg_TetR-rel_C_sf"/>
</dbReference>
<dbReference type="PRINTS" id="PR00455">
    <property type="entry name" value="HTHTETR"/>
</dbReference>
<dbReference type="RefSeq" id="WP_138692705.1">
    <property type="nucleotide sequence ID" value="NZ_JBHSAZ010000107.1"/>
</dbReference>
<dbReference type="InterPro" id="IPR041467">
    <property type="entry name" value="Sco4008_C"/>
</dbReference>
<gene>
    <name evidence="4" type="ORF">ETD85_27665</name>
</gene>
<evidence type="ECO:0000259" key="3">
    <source>
        <dbReference type="PROSITE" id="PS50977"/>
    </source>
</evidence>
<dbReference type="PROSITE" id="PS50977">
    <property type="entry name" value="HTH_TETR_2"/>
    <property type="match status" value="1"/>
</dbReference>
<evidence type="ECO:0000256" key="1">
    <source>
        <dbReference type="ARBA" id="ARBA00023125"/>
    </source>
</evidence>
<keyword evidence="5" id="KW-1185">Reference proteome</keyword>
<feature type="DNA-binding region" description="H-T-H motif" evidence="2">
    <location>
        <begin position="39"/>
        <end position="58"/>
    </location>
</feature>
<protein>
    <submittedName>
        <fullName evidence="4">TetR/AcrR family transcriptional regulator</fullName>
    </submittedName>
</protein>
<dbReference type="PANTHER" id="PTHR30328">
    <property type="entry name" value="TRANSCRIPTIONAL REPRESSOR"/>
    <property type="match status" value="1"/>
</dbReference>
<sequence>MARRSPAPEERQRDGERTKRLIIEAGTREFAQKGYAGARVAAIAERAGVNVQLISYYFGGKAGLYQEIARGWREREAAQLAAQSDLAEIVKGYVTAMIDDPHTPKLLAWEGLSHGDDVPEVEQAERNQRLRDNLGPFEQGRRDGTIDPRFDPACLELILIAAGMAPVVYPQLVEGLCGARADDPEFLGRFAEQLALLVRHLGGTESPKG</sequence>
<dbReference type="InterPro" id="IPR050109">
    <property type="entry name" value="HTH-type_TetR-like_transc_reg"/>
</dbReference>